<accession>A0A1H2PJ81</accession>
<keyword evidence="3" id="KW-1185">Reference proteome</keyword>
<dbReference type="Pfam" id="PF12697">
    <property type="entry name" value="Abhydrolase_6"/>
    <property type="match status" value="1"/>
</dbReference>
<dbReference type="STRING" id="1770053.SAMN05216551_101324"/>
<evidence type="ECO:0000313" key="2">
    <source>
        <dbReference type="EMBL" id="SDV46419.1"/>
    </source>
</evidence>
<dbReference type="PANTHER" id="PTHR43433:SF8">
    <property type="entry name" value="BIFUNCTIONAL LIPASE_ADENYLATE CYCLASE LIPJ"/>
    <property type="match status" value="1"/>
</dbReference>
<organism evidence="2 3">
    <name type="scientific">Chitinasiproducens palmae</name>
    <dbReference type="NCBI Taxonomy" id="1770053"/>
    <lineage>
        <taxon>Bacteria</taxon>
        <taxon>Pseudomonadati</taxon>
        <taxon>Pseudomonadota</taxon>
        <taxon>Betaproteobacteria</taxon>
        <taxon>Burkholderiales</taxon>
        <taxon>Burkholderiaceae</taxon>
        <taxon>Chitinasiproducens</taxon>
    </lineage>
</organism>
<reference evidence="3" key="1">
    <citation type="submission" date="2016-09" db="EMBL/GenBank/DDBJ databases">
        <authorList>
            <person name="Varghese N."/>
            <person name="Submissions S."/>
        </authorList>
    </citation>
    <scope>NUCLEOTIDE SEQUENCE [LARGE SCALE GENOMIC DNA]</scope>
    <source>
        <strain evidence="3">JS23</strain>
    </source>
</reference>
<dbReference type="InterPro" id="IPR050471">
    <property type="entry name" value="AB_hydrolase"/>
</dbReference>
<evidence type="ECO:0000313" key="3">
    <source>
        <dbReference type="Proteomes" id="UP000243719"/>
    </source>
</evidence>
<dbReference type="AlphaFoldDB" id="A0A1H2PJ81"/>
<protein>
    <submittedName>
        <fullName evidence="2">Pimeloyl-ACP methyl ester carboxylesterase</fullName>
    </submittedName>
</protein>
<dbReference type="PRINTS" id="PR00111">
    <property type="entry name" value="ABHYDROLASE"/>
</dbReference>
<sequence length="268" mass="28546">MHYIECGDARVAYRVDGQGPGLLLISGTGGDGDSNWGHLLDALTPAWTVLRPDYAGAGATRDSGAPLTLAGLASQVAAAVDACRISRCVVVGYSLGAAIATVLADRRPDLVRGLLLVGGFARGDARQTMMLALWEKLIATDRDAMASLVMINGFSPAFLARMSSAEQRAMQRQIVEFNDWEGMLRQIELGARVDVRDAASRLRVPTRVVGCRQDQVVPAAQAMALAALIRDARYAEIDTGHLTMFEDPAALLAQLQAFAAALPDDPAR</sequence>
<dbReference type="InterPro" id="IPR000073">
    <property type="entry name" value="AB_hydrolase_1"/>
</dbReference>
<dbReference type="EMBL" id="FNLO01000001">
    <property type="protein sequence ID" value="SDV46419.1"/>
    <property type="molecule type" value="Genomic_DNA"/>
</dbReference>
<dbReference type="RefSeq" id="WP_091903886.1">
    <property type="nucleotide sequence ID" value="NZ_FNLO01000001.1"/>
</dbReference>
<name>A0A1H2PJ81_9BURK</name>
<gene>
    <name evidence="2" type="ORF">SAMN05216551_101324</name>
</gene>
<proteinExistence type="predicted"/>
<dbReference type="PANTHER" id="PTHR43433">
    <property type="entry name" value="HYDROLASE, ALPHA/BETA FOLD FAMILY PROTEIN"/>
    <property type="match status" value="1"/>
</dbReference>
<feature type="domain" description="AB hydrolase-1" evidence="1">
    <location>
        <begin position="22"/>
        <end position="253"/>
    </location>
</feature>
<dbReference type="InterPro" id="IPR029058">
    <property type="entry name" value="AB_hydrolase_fold"/>
</dbReference>
<evidence type="ECO:0000259" key="1">
    <source>
        <dbReference type="Pfam" id="PF12697"/>
    </source>
</evidence>
<dbReference type="OrthoDB" id="2086224at2"/>
<dbReference type="SUPFAM" id="SSF53474">
    <property type="entry name" value="alpha/beta-Hydrolases"/>
    <property type="match status" value="1"/>
</dbReference>
<dbReference type="Gene3D" id="3.40.50.1820">
    <property type="entry name" value="alpha/beta hydrolase"/>
    <property type="match status" value="1"/>
</dbReference>
<dbReference type="Proteomes" id="UP000243719">
    <property type="component" value="Unassembled WGS sequence"/>
</dbReference>